<sequence length="221" mass="23277">MLPDTVLSLLAILLVTVVLAAVIAGFGTLLWFALELATAPGVVVHEFAHAITCRAVGVRVHEVVYFRLGDPAGYVRHEQPDRYRDAFLIGVAPFLVNTVVALVACLAFAELATGTGVVSPTGGGFPAVDPVGVSREMLIGMAALGWLGLAVGMQAFPSTGDANTLWAHARAKWRRSPLVLLGVPVILVIYVANVLSWLWADVLYAVALLLVAFAVAGTPLL</sequence>
<evidence type="ECO:0000313" key="3">
    <source>
        <dbReference type="Proteomes" id="UP000011648"/>
    </source>
</evidence>
<gene>
    <name evidence="2" type="ORF">C484_17701</name>
</gene>
<name>L9ZLI8_9EURY</name>
<feature type="transmembrane region" description="Helical" evidence="1">
    <location>
        <begin position="86"/>
        <end position="109"/>
    </location>
</feature>
<dbReference type="RefSeq" id="WP_006827168.1">
    <property type="nucleotide sequence ID" value="NZ_AOIL01000055.1"/>
</dbReference>
<keyword evidence="3" id="KW-1185">Reference proteome</keyword>
<feature type="transmembrane region" description="Helical" evidence="1">
    <location>
        <begin position="177"/>
        <end position="196"/>
    </location>
</feature>
<proteinExistence type="predicted"/>
<dbReference type="PATRIC" id="fig|1230458.4.peg.3590"/>
<feature type="transmembrane region" description="Helical" evidence="1">
    <location>
        <begin position="202"/>
        <end position="220"/>
    </location>
</feature>
<dbReference type="STRING" id="1230458.C484_17701"/>
<dbReference type="Proteomes" id="UP000011648">
    <property type="component" value="Unassembled WGS sequence"/>
</dbReference>
<keyword evidence="1" id="KW-0472">Membrane</keyword>
<dbReference type="OrthoDB" id="147208at2157"/>
<dbReference type="EMBL" id="AOIL01000055">
    <property type="protein sequence ID" value="ELY87219.1"/>
    <property type="molecule type" value="Genomic_DNA"/>
</dbReference>
<keyword evidence="1" id="KW-0812">Transmembrane</keyword>
<accession>L9ZLI8</accession>
<evidence type="ECO:0000256" key="1">
    <source>
        <dbReference type="SAM" id="Phobius"/>
    </source>
</evidence>
<evidence type="ECO:0008006" key="4">
    <source>
        <dbReference type="Google" id="ProtNLM"/>
    </source>
</evidence>
<keyword evidence="1" id="KW-1133">Transmembrane helix</keyword>
<feature type="transmembrane region" description="Helical" evidence="1">
    <location>
        <begin position="137"/>
        <end position="156"/>
    </location>
</feature>
<protein>
    <recommendedName>
        <fullName evidence="4">Peptidase M50</fullName>
    </recommendedName>
</protein>
<comment type="caution">
    <text evidence="2">The sequence shown here is derived from an EMBL/GenBank/DDBJ whole genome shotgun (WGS) entry which is preliminary data.</text>
</comment>
<organism evidence="2 3">
    <name type="scientific">Natrialba taiwanensis DSM 12281</name>
    <dbReference type="NCBI Taxonomy" id="1230458"/>
    <lineage>
        <taxon>Archaea</taxon>
        <taxon>Methanobacteriati</taxon>
        <taxon>Methanobacteriota</taxon>
        <taxon>Stenosarchaea group</taxon>
        <taxon>Halobacteria</taxon>
        <taxon>Halobacteriales</taxon>
        <taxon>Natrialbaceae</taxon>
        <taxon>Natrialba</taxon>
    </lineage>
</organism>
<dbReference type="AlphaFoldDB" id="L9ZLI8"/>
<feature type="transmembrane region" description="Helical" evidence="1">
    <location>
        <begin position="6"/>
        <end position="32"/>
    </location>
</feature>
<reference evidence="2 3" key="1">
    <citation type="journal article" date="2014" name="PLoS Genet.">
        <title>Phylogenetically driven sequencing of extremely halophilic archaea reveals strategies for static and dynamic osmo-response.</title>
        <authorList>
            <person name="Becker E.A."/>
            <person name="Seitzer P.M."/>
            <person name="Tritt A."/>
            <person name="Larsen D."/>
            <person name="Krusor M."/>
            <person name="Yao A.I."/>
            <person name="Wu D."/>
            <person name="Madern D."/>
            <person name="Eisen J.A."/>
            <person name="Darling A.E."/>
            <person name="Facciotti M.T."/>
        </authorList>
    </citation>
    <scope>NUCLEOTIDE SEQUENCE [LARGE SCALE GENOMIC DNA]</scope>
    <source>
        <strain evidence="2 3">DSM 12281</strain>
    </source>
</reference>
<evidence type="ECO:0000313" key="2">
    <source>
        <dbReference type="EMBL" id="ELY87219.1"/>
    </source>
</evidence>